<name>A0A0F8WP67_9ZZZZ</name>
<protein>
    <submittedName>
        <fullName evidence="1">Uncharacterized protein</fullName>
    </submittedName>
</protein>
<accession>A0A0F8WP67</accession>
<gene>
    <name evidence="1" type="ORF">LCGC14_3128510</name>
</gene>
<sequence>MKTIMSLLDFLDETVAFLTFDRVHYAINLFDWHRLISLDIKDISIILIVVFSFMAYHEL</sequence>
<dbReference type="AlphaFoldDB" id="A0A0F8WP67"/>
<proteinExistence type="predicted"/>
<dbReference type="EMBL" id="LAZR01068198">
    <property type="protein sequence ID" value="KKK50090.1"/>
    <property type="molecule type" value="Genomic_DNA"/>
</dbReference>
<reference evidence="1" key="1">
    <citation type="journal article" date="2015" name="Nature">
        <title>Complex archaea that bridge the gap between prokaryotes and eukaryotes.</title>
        <authorList>
            <person name="Spang A."/>
            <person name="Saw J.H."/>
            <person name="Jorgensen S.L."/>
            <person name="Zaremba-Niedzwiedzka K."/>
            <person name="Martijn J."/>
            <person name="Lind A.E."/>
            <person name="van Eijk R."/>
            <person name="Schleper C."/>
            <person name="Guy L."/>
            <person name="Ettema T.J."/>
        </authorList>
    </citation>
    <scope>NUCLEOTIDE SEQUENCE</scope>
</reference>
<evidence type="ECO:0000313" key="1">
    <source>
        <dbReference type="EMBL" id="KKK50090.1"/>
    </source>
</evidence>
<comment type="caution">
    <text evidence="1">The sequence shown here is derived from an EMBL/GenBank/DDBJ whole genome shotgun (WGS) entry which is preliminary data.</text>
</comment>
<organism evidence="1">
    <name type="scientific">marine sediment metagenome</name>
    <dbReference type="NCBI Taxonomy" id="412755"/>
    <lineage>
        <taxon>unclassified sequences</taxon>
        <taxon>metagenomes</taxon>
        <taxon>ecological metagenomes</taxon>
    </lineage>
</organism>